<keyword evidence="5" id="KW-1185">Reference proteome</keyword>
<name>A0ABR2YMF5_9CHLO</name>
<feature type="region of interest" description="Disordered" evidence="3">
    <location>
        <begin position="396"/>
        <end position="490"/>
    </location>
</feature>
<keyword evidence="2" id="KW-0175">Coiled coil</keyword>
<evidence type="ECO:0000313" key="5">
    <source>
        <dbReference type="Proteomes" id="UP001491310"/>
    </source>
</evidence>
<feature type="coiled-coil region" evidence="2">
    <location>
        <begin position="151"/>
        <end position="181"/>
    </location>
</feature>
<comment type="similarity">
    <text evidence="1">Belongs to the MAP65/ASE1 family.</text>
</comment>
<evidence type="ECO:0000256" key="3">
    <source>
        <dbReference type="SAM" id="MobiDB-lite"/>
    </source>
</evidence>
<reference evidence="4 5" key="1">
    <citation type="journal article" date="2024" name="Nat. Commun.">
        <title>Phylogenomics reveals the evolutionary origins of lichenization in chlorophyte algae.</title>
        <authorList>
            <person name="Puginier C."/>
            <person name="Libourel C."/>
            <person name="Otte J."/>
            <person name="Skaloud P."/>
            <person name="Haon M."/>
            <person name="Grisel S."/>
            <person name="Petersen M."/>
            <person name="Berrin J.G."/>
            <person name="Delaux P.M."/>
            <person name="Dal Grande F."/>
            <person name="Keller J."/>
        </authorList>
    </citation>
    <scope>NUCLEOTIDE SEQUENCE [LARGE SCALE GENOMIC DNA]</scope>
    <source>
        <strain evidence="4 5">SAG 216-7</strain>
    </source>
</reference>
<proteinExistence type="inferred from homology"/>
<evidence type="ECO:0000313" key="4">
    <source>
        <dbReference type="EMBL" id="KAK9907930.1"/>
    </source>
</evidence>
<evidence type="ECO:0000256" key="2">
    <source>
        <dbReference type="SAM" id="Coils"/>
    </source>
</evidence>
<comment type="caution">
    <text evidence="4">The sequence shown here is derived from an EMBL/GenBank/DDBJ whole genome shotgun (WGS) entry which is preliminary data.</text>
</comment>
<dbReference type="Gene3D" id="1.20.58.1520">
    <property type="match status" value="1"/>
</dbReference>
<dbReference type="EMBL" id="JALJOT010000008">
    <property type="protein sequence ID" value="KAK9907930.1"/>
    <property type="molecule type" value="Genomic_DNA"/>
</dbReference>
<gene>
    <name evidence="4" type="ORF">WJX75_000154</name>
</gene>
<dbReference type="InterPro" id="IPR007145">
    <property type="entry name" value="MAP65_Ase1_PRC1"/>
</dbReference>
<dbReference type="PANTHER" id="PTHR19321:SF41">
    <property type="entry name" value="FASCETTO-RELATED"/>
    <property type="match status" value="1"/>
</dbReference>
<dbReference type="Pfam" id="PF03999">
    <property type="entry name" value="MAP65_ASE1"/>
    <property type="match status" value="1"/>
</dbReference>
<sequence>MQREISGTQDQLGEASIALAYQEVVEGTLMKQYRTIKEQLARWRDRKSQRMEEIEALQAKISHLHARIGRNMHARSFQDLTSTELERLGIEITRLQDECQKRQQTMESTLSNLRSQADELGEDAWALAAEAHPTLLRLADGDGQSASGDELDVSDKTLKQLDQKVEKLKKLKAERKQEAANLLSVLEGLWDVLETTEDDVDRRKFQALLDGPLRVHTTTLDKVKGEVERLEGQKAELIRRMIDVKRRELEDICTESHMSVPPLPQCEAASNSQTAASAQVAEVLAKVVKQVSDTEAEAERRSGILAAIDDLQTMRAECAWLAEYDGDDSRYKGRDANRKLQRAIKAGKARDRMPTVIEQMQGMVDAWIESEDRPFLYDGSDYKEMLAELMHEVQTETQQRAAAHHQKTQGARKAAVAAGTPGKPCVHRTGNVRPSTPRSDKASSPFASSSVSEAQHQRRTPKMLTPRGESLPGSTKDGQVPARKTARNASRLSLATEEKMTKLLKSCAATPSTAKKTTAAAIASNAQPLTVRVQEDQAMPSLASPTRMASPFSVAAAADKWKQSPETLIPRLPTESLQRTRSF</sequence>
<dbReference type="Proteomes" id="UP001491310">
    <property type="component" value="Unassembled WGS sequence"/>
</dbReference>
<dbReference type="PANTHER" id="PTHR19321">
    <property type="entry name" value="PROTEIN REGULATOR OF CYTOKINESIS 1 PRC1-RELATED"/>
    <property type="match status" value="1"/>
</dbReference>
<feature type="coiled-coil region" evidence="2">
    <location>
        <begin position="213"/>
        <end position="247"/>
    </location>
</feature>
<evidence type="ECO:0008006" key="6">
    <source>
        <dbReference type="Google" id="ProtNLM"/>
    </source>
</evidence>
<feature type="region of interest" description="Disordered" evidence="3">
    <location>
        <begin position="560"/>
        <end position="583"/>
    </location>
</feature>
<protein>
    <recommendedName>
        <fullName evidence="6">Microtubule associated protein</fullName>
    </recommendedName>
</protein>
<organism evidence="4 5">
    <name type="scientific">Coccomyxa subellipsoidea</name>
    <dbReference type="NCBI Taxonomy" id="248742"/>
    <lineage>
        <taxon>Eukaryota</taxon>
        <taxon>Viridiplantae</taxon>
        <taxon>Chlorophyta</taxon>
        <taxon>core chlorophytes</taxon>
        <taxon>Trebouxiophyceae</taxon>
        <taxon>Trebouxiophyceae incertae sedis</taxon>
        <taxon>Coccomyxaceae</taxon>
        <taxon>Coccomyxa</taxon>
    </lineage>
</organism>
<evidence type="ECO:0000256" key="1">
    <source>
        <dbReference type="ARBA" id="ARBA00006187"/>
    </source>
</evidence>
<feature type="compositionally biased region" description="Low complexity" evidence="3">
    <location>
        <begin position="442"/>
        <end position="454"/>
    </location>
</feature>
<accession>A0ABR2YMF5</accession>